<name>A0A2S5CJ53_9GAMM</name>
<dbReference type="SUPFAM" id="SSF55874">
    <property type="entry name" value="ATPase domain of HSP90 chaperone/DNA topoisomerase II/histidine kinase"/>
    <property type="match status" value="1"/>
</dbReference>
<dbReference type="RefSeq" id="WP_170065140.1">
    <property type="nucleotide sequence ID" value="NZ_JAGVVN010000001.1"/>
</dbReference>
<keyword evidence="5" id="KW-0597">Phosphoprotein</keyword>
<evidence type="ECO:0000256" key="8">
    <source>
        <dbReference type="ARBA" id="ARBA00022777"/>
    </source>
</evidence>
<evidence type="ECO:0000256" key="9">
    <source>
        <dbReference type="ARBA" id="ARBA00022840"/>
    </source>
</evidence>
<comment type="caution">
    <text evidence="12">The sequence shown here is derived from an EMBL/GenBank/DDBJ whole genome shotgun (WGS) entry which is preliminary data.</text>
</comment>
<sequence length="468" mass="52310">MLSHVSPKSEFSARQNLRWLFILRNLMILSESLLIILSTYGLNIRLPEQQLWLVVFMICALNFYTSMRLQAEEPVNETELFIQLIMDVVAIGALLYLTGGASNPIIWVFLLPVIITAIMLPHSYAWYMVIITTSMYTVLMAFNIPLPAIEPHSPSPHLLHSTMNYDLLQQAHAMSDKHYFNLHIFGMWFGFVFSAGLVAFFVVELAIALRIQERNLAEARENALRDERVVALGTLAASAAHDMGTPLGTIAIVAHELEQEYPEHRFPDLHEKTLIMKQQIERCKAALSVMSASAGELRAESGRVILLTEYIDEVIKQWRTHKVSTKLSFVIDPDVPFDAQIIAERTLTHSIINILNNAAEASPPEKGIEFHADWSRQQAIIRIRDFGTGLPPELLNFAGKQPVVSKKRGLGVGLFLTYSTIQRLGGKINLYNHDAGGACVEITIPLLHAEEQHDDLTGIGQAPFIAGG</sequence>
<dbReference type="Gene3D" id="3.30.565.10">
    <property type="entry name" value="Histidine kinase-like ATPase, C-terminal domain"/>
    <property type="match status" value="1"/>
</dbReference>
<evidence type="ECO:0000256" key="3">
    <source>
        <dbReference type="ARBA" id="ARBA00012438"/>
    </source>
</evidence>
<feature type="transmembrane region" description="Helical" evidence="10">
    <location>
        <begin position="184"/>
        <end position="207"/>
    </location>
</feature>
<feature type="transmembrane region" description="Helical" evidence="10">
    <location>
        <begin position="21"/>
        <end position="43"/>
    </location>
</feature>
<dbReference type="PROSITE" id="PS50109">
    <property type="entry name" value="HIS_KIN"/>
    <property type="match status" value="1"/>
</dbReference>
<comment type="catalytic activity">
    <reaction evidence="1">
        <text>ATP + protein L-histidine = ADP + protein N-phospho-L-histidine.</text>
        <dbReference type="EC" id="2.7.13.3"/>
    </reaction>
</comment>
<evidence type="ECO:0000256" key="2">
    <source>
        <dbReference type="ARBA" id="ARBA00004651"/>
    </source>
</evidence>
<feature type="transmembrane region" description="Helical" evidence="10">
    <location>
        <begin position="49"/>
        <end position="67"/>
    </location>
</feature>
<accession>A0A2S5CJ53</accession>
<dbReference type="InterPro" id="IPR005467">
    <property type="entry name" value="His_kinase_dom"/>
</dbReference>
<evidence type="ECO:0000313" key="12">
    <source>
        <dbReference type="EMBL" id="POZ50826.1"/>
    </source>
</evidence>
<organism evidence="12 13">
    <name type="scientific">Methylovulum psychrotolerans</name>
    <dbReference type="NCBI Taxonomy" id="1704499"/>
    <lineage>
        <taxon>Bacteria</taxon>
        <taxon>Pseudomonadati</taxon>
        <taxon>Pseudomonadota</taxon>
        <taxon>Gammaproteobacteria</taxon>
        <taxon>Methylococcales</taxon>
        <taxon>Methylococcaceae</taxon>
        <taxon>Methylovulum</taxon>
    </lineage>
</organism>
<evidence type="ECO:0000256" key="10">
    <source>
        <dbReference type="SAM" id="Phobius"/>
    </source>
</evidence>
<keyword evidence="4" id="KW-1003">Cell membrane</keyword>
<dbReference type="GO" id="GO:0005524">
    <property type="term" value="F:ATP binding"/>
    <property type="evidence" value="ECO:0007669"/>
    <property type="project" value="UniProtKB-KW"/>
</dbReference>
<evidence type="ECO:0000256" key="4">
    <source>
        <dbReference type="ARBA" id="ARBA00022475"/>
    </source>
</evidence>
<dbReference type="SUPFAM" id="SSF47384">
    <property type="entry name" value="Homodimeric domain of signal transducing histidine kinase"/>
    <property type="match status" value="1"/>
</dbReference>
<dbReference type="Pfam" id="PF02518">
    <property type="entry name" value="HATPase_c"/>
    <property type="match status" value="1"/>
</dbReference>
<dbReference type="AlphaFoldDB" id="A0A2S5CJ53"/>
<evidence type="ECO:0000256" key="7">
    <source>
        <dbReference type="ARBA" id="ARBA00022741"/>
    </source>
</evidence>
<dbReference type="PRINTS" id="PR00344">
    <property type="entry name" value="BCTRLSENSOR"/>
</dbReference>
<dbReference type="InterPro" id="IPR003594">
    <property type="entry name" value="HATPase_dom"/>
</dbReference>
<dbReference type="InterPro" id="IPR050980">
    <property type="entry name" value="2C_sensor_his_kinase"/>
</dbReference>
<evidence type="ECO:0000259" key="11">
    <source>
        <dbReference type="PROSITE" id="PS50109"/>
    </source>
</evidence>
<keyword evidence="8 12" id="KW-0418">Kinase</keyword>
<keyword evidence="6" id="KW-0808">Transferase</keyword>
<evidence type="ECO:0000256" key="1">
    <source>
        <dbReference type="ARBA" id="ARBA00000085"/>
    </source>
</evidence>
<evidence type="ECO:0000256" key="5">
    <source>
        <dbReference type="ARBA" id="ARBA00022553"/>
    </source>
</evidence>
<keyword evidence="9" id="KW-0067">ATP-binding</keyword>
<comment type="subcellular location">
    <subcellularLocation>
        <location evidence="2">Cell membrane</location>
        <topology evidence="2">Multi-pass membrane protein</topology>
    </subcellularLocation>
</comment>
<protein>
    <recommendedName>
        <fullName evidence="3">histidine kinase</fullName>
        <ecNumber evidence="3">2.7.13.3</ecNumber>
    </recommendedName>
</protein>
<dbReference type="GO" id="GO:0000155">
    <property type="term" value="F:phosphorelay sensor kinase activity"/>
    <property type="evidence" value="ECO:0007669"/>
    <property type="project" value="InterPro"/>
</dbReference>
<dbReference type="CDD" id="cd00082">
    <property type="entry name" value="HisKA"/>
    <property type="match status" value="1"/>
</dbReference>
<dbReference type="PANTHER" id="PTHR44936">
    <property type="entry name" value="SENSOR PROTEIN CREC"/>
    <property type="match status" value="1"/>
</dbReference>
<dbReference type="SMART" id="SM00387">
    <property type="entry name" value="HATPase_c"/>
    <property type="match status" value="1"/>
</dbReference>
<keyword evidence="7" id="KW-0547">Nucleotide-binding</keyword>
<gene>
    <name evidence="12" type="ORF">AADEFJLK_03296</name>
</gene>
<evidence type="ECO:0000313" key="13">
    <source>
        <dbReference type="Proteomes" id="UP000237423"/>
    </source>
</evidence>
<keyword evidence="10" id="KW-0812">Transmembrane</keyword>
<dbReference type="Gene3D" id="1.10.287.130">
    <property type="match status" value="1"/>
</dbReference>
<dbReference type="PANTHER" id="PTHR44936:SF10">
    <property type="entry name" value="SENSOR PROTEIN RSTB"/>
    <property type="match status" value="1"/>
</dbReference>
<dbReference type="Proteomes" id="UP000237423">
    <property type="component" value="Unassembled WGS sequence"/>
</dbReference>
<evidence type="ECO:0000256" key="6">
    <source>
        <dbReference type="ARBA" id="ARBA00022679"/>
    </source>
</evidence>
<dbReference type="InterPro" id="IPR003661">
    <property type="entry name" value="HisK_dim/P_dom"/>
</dbReference>
<dbReference type="EC" id="2.7.13.3" evidence="3"/>
<reference evidence="12 13" key="1">
    <citation type="submission" date="2017-11" db="EMBL/GenBank/DDBJ databases">
        <title>Draft Genome Sequence of Methylobacter psychrotolerans Sph1T, an Obligate Methanotroph from Low-Temperature Environments.</title>
        <authorList>
            <person name="Oshkin I.Y."/>
            <person name="Miroshnikov K."/>
            <person name="Belova S.E."/>
            <person name="Korzhenkov A."/>
            <person name="Toshchakov S.V."/>
            <person name="Dedysh S.N."/>
        </authorList>
    </citation>
    <scope>NUCLEOTIDE SEQUENCE [LARGE SCALE GENOMIC DNA]</scope>
    <source>
        <strain evidence="12 13">Sph1</strain>
    </source>
</reference>
<dbReference type="InterPro" id="IPR036890">
    <property type="entry name" value="HATPase_C_sf"/>
</dbReference>
<dbReference type="InterPro" id="IPR036097">
    <property type="entry name" value="HisK_dim/P_sf"/>
</dbReference>
<feature type="domain" description="Histidine kinase" evidence="11">
    <location>
        <begin position="238"/>
        <end position="448"/>
    </location>
</feature>
<dbReference type="GO" id="GO:0005886">
    <property type="term" value="C:plasma membrane"/>
    <property type="evidence" value="ECO:0007669"/>
    <property type="project" value="UniProtKB-SubCell"/>
</dbReference>
<feature type="transmembrane region" description="Helical" evidence="10">
    <location>
        <begin position="127"/>
        <end position="149"/>
    </location>
</feature>
<dbReference type="InterPro" id="IPR004358">
    <property type="entry name" value="Sig_transdc_His_kin-like_C"/>
</dbReference>
<keyword evidence="10" id="KW-1133">Transmembrane helix</keyword>
<keyword evidence="10" id="KW-0472">Membrane</keyword>
<dbReference type="EMBL" id="PGFZ01000008">
    <property type="protein sequence ID" value="POZ50826.1"/>
    <property type="molecule type" value="Genomic_DNA"/>
</dbReference>
<proteinExistence type="predicted"/>